<dbReference type="PIRSF" id="PIRSF015855">
    <property type="entry name" value="TypeIII_Mtase_mKpnI"/>
    <property type="match status" value="1"/>
</dbReference>
<evidence type="ECO:0000313" key="8">
    <source>
        <dbReference type="Proteomes" id="UP000288028"/>
    </source>
</evidence>
<dbReference type="Proteomes" id="UP000288028">
    <property type="component" value="Unassembled WGS sequence"/>
</dbReference>
<dbReference type="InterPro" id="IPR002052">
    <property type="entry name" value="DNA_methylase_N6_adenine_CS"/>
</dbReference>
<reference evidence="7 8" key="1">
    <citation type="submission" date="2017-05" db="EMBL/GenBank/DDBJ databases">
        <title>Vagococcus spp. assemblies.</title>
        <authorList>
            <person name="Gulvik C.A."/>
        </authorList>
    </citation>
    <scope>NUCLEOTIDE SEQUENCE [LARGE SCALE GENOMIC DNA]</scope>
    <source>
        <strain evidence="7 8">SS1714</strain>
    </source>
</reference>
<keyword evidence="4" id="KW-0949">S-adenosyl-L-methionine</keyword>
<keyword evidence="3" id="KW-0808">Transferase</keyword>
<dbReference type="GO" id="GO:0008170">
    <property type="term" value="F:N-methyltransferase activity"/>
    <property type="evidence" value="ECO:0007669"/>
    <property type="project" value="InterPro"/>
</dbReference>
<comment type="caution">
    <text evidence="7">The sequence shown here is derived from an EMBL/GenBank/DDBJ whole genome shotgun (WGS) entry which is preliminary data.</text>
</comment>
<feature type="domain" description="DNA methylase N-4/N-6" evidence="6">
    <location>
        <begin position="115"/>
        <end position="424"/>
    </location>
</feature>
<dbReference type="InterPro" id="IPR002941">
    <property type="entry name" value="DNA_methylase_N4/N6"/>
</dbReference>
<evidence type="ECO:0000313" key="7">
    <source>
        <dbReference type="EMBL" id="RSU15389.1"/>
    </source>
</evidence>
<dbReference type="InterPro" id="IPR002295">
    <property type="entry name" value="N4/N6-MTase_EcoPI_Mod-like"/>
</dbReference>
<dbReference type="GO" id="GO:0009307">
    <property type="term" value="P:DNA restriction-modification system"/>
    <property type="evidence" value="ECO:0007669"/>
    <property type="project" value="UniProtKB-KW"/>
</dbReference>
<dbReference type="AlphaFoldDB" id="A0A430B516"/>
<evidence type="ECO:0000256" key="4">
    <source>
        <dbReference type="ARBA" id="ARBA00022691"/>
    </source>
</evidence>
<dbReference type="GO" id="GO:0032259">
    <property type="term" value="P:methylation"/>
    <property type="evidence" value="ECO:0007669"/>
    <property type="project" value="UniProtKB-KW"/>
</dbReference>
<keyword evidence="8" id="KW-1185">Reference proteome</keyword>
<dbReference type="InterPro" id="IPR029063">
    <property type="entry name" value="SAM-dependent_MTases_sf"/>
</dbReference>
<dbReference type="SUPFAM" id="SSF53335">
    <property type="entry name" value="S-adenosyl-L-methionine-dependent methyltransferases"/>
    <property type="match status" value="1"/>
</dbReference>
<evidence type="ECO:0000256" key="3">
    <source>
        <dbReference type="ARBA" id="ARBA00022679"/>
    </source>
</evidence>
<evidence type="ECO:0000256" key="2">
    <source>
        <dbReference type="ARBA" id="ARBA00022603"/>
    </source>
</evidence>
<gene>
    <name evidence="7" type="ORF">CBF28_06595</name>
</gene>
<dbReference type="GeneID" id="95582180"/>
<keyword evidence="5" id="KW-0680">Restriction system</keyword>
<dbReference type="EMBL" id="NGKB01000005">
    <property type="protein sequence ID" value="RSU15389.1"/>
    <property type="molecule type" value="Genomic_DNA"/>
</dbReference>
<dbReference type="PRINTS" id="PR00506">
    <property type="entry name" value="D21N6MTFRASE"/>
</dbReference>
<sequence>MSGNNFNDRPHKNEKADSIAYVKTLIEKAQDEAREADIPKLEKLIQMLNTKKYGLVWEEHAEEVDEEMKTKIPVFIEDASKKIIGNPDSEDYNFLLEGDNLHSLHLLEKTHLGKIDVIYIDPPYNTTNEGFTYNDKKVDSNDAYRHSKWLSFMEKRLTIASSLLSKNGILFISIDDNEYQNIKLLTDEIFGGNCFVTSFIWQKKTGASDAKGIATITEYILCYCNNKDRSKWNNIFSQNFGSFDKNRYRHTDEYYNVRGPFYFDNLDRGGLTYSDSMNFGVEAPDGKMIYPNGRQKFENDGWIWKWGKNKIEWGFKNGFLEFQESENKASGWALKYKNYLYVDNEGTPIERSAPYKNLIQFVINQAGTNELKSMFNNKSPFSNPKPSELIKYLISLSNKKDAKVFDFFAGSGTTGQAVLKLNQEDDGKRTFILATNNENNIAEEITYTRLSKIINGYKASSKTKNLLYEYKFTISKLKNAGNVLEYMENVIAENKEKYDSISKSMKDNVLQVFGEYNKDSDVHGIPANLKYFKTDFVVKKEFPDVSLEYELLKYVTPLVELEFAVDITNPKVQIVLNEEQLESLIDNKQLISNSTIFMHPDVFRDDKQNQILQDLQIRVQEIPNYFFGTELWAK</sequence>
<evidence type="ECO:0000259" key="6">
    <source>
        <dbReference type="Pfam" id="PF01555"/>
    </source>
</evidence>
<keyword evidence="2" id="KW-0489">Methyltransferase</keyword>
<dbReference type="RefSeq" id="WP_246433264.1">
    <property type="nucleotide sequence ID" value="NZ_CP060720.1"/>
</dbReference>
<dbReference type="PROSITE" id="PS00092">
    <property type="entry name" value="N6_MTASE"/>
    <property type="match status" value="1"/>
</dbReference>
<comment type="similarity">
    <text evidence="1">Belongs to the N(4)/N(6)-methyltransferase family.</text>
</comment>
<evidence type="ECO:0000256" key="1">
    <source>
        <dbReference type="ARBA" id="ARBA00006594"/>
    </source>
</evidence>
<protein>
    <recommendedName>
        <fullName evidence="6">DNA methylase N-4/N-6 domain-containing protein</fullName>
    </recommendedName>
</protein>
<dbReference type="Pfam" id="PF01555">
    <property type="entry name" value="N6_N4_Mtase"/>
    <property type="match status" value="1"/>
</dbReference>
<organism evidence="7 8">
    <name type="scientific">Vagococcus carniphilus</name>
    <dbReference type="NCBI Taxonomy" id="218144"/>
    <lineage>
        <taxon>Bacteria</taxon>
        <taxon>Bacillati</taxon>
        <taxon>Bacillota</taxon>
        <taxon>Bacilli</taxon>
        <taxon>Lactobacillales</taxon>
        <taxon>Enterococcaceae</taxon>
        <taxon>Vagococcus</taxon>
    </lineage>
</organism>
<dbReference type="GO" id="GO:0003677">
    <property type="term" value="F:DNA binding"/>
    <property type="evidence" value="ECO:0007669"/>
    <property type="project" value="InterPro"/>
</dbReference>
<proteinExistence type="inferred from homology"/>
<accession>A0A430B516</accession>
<evidence type="ECO:0000256" key="5">
    <source>
        <dbReference type="ARBA" id="ARBA00022747"/>
    </source>
</evidence>
<dbReference type="Gene3D" id="3.40.50.150">
    <property type="entry name" value="Vaccinia Virus protein VP39"/>
    <property type="match status" value="1"/>
</dbReference>
<name>A0A430B516_9ENTE</name>